<proteinExistence type="inferred from homology"/>
<evidence type="ECO:0000256" key="4">
    <source>
        <dbReference type="ARBA" id="ARBA00022729"/>
    </source>
</evidence>
<organism evidence="9 10">
    <name type="scientific">Candidatus Methylobacter favarea</name>
    <dbReference type="NCBI Taxonomy" id="2707345"/>
    <lineage>
        <taxon>Bacteria</taxon>
        <taxon>Pseudomonadati</taxon>
        <taxon>Pseudomonadota</taxon>
        <taxon>Gammaproteobacteria</taxon>
        <taxon>Methylococcales</taxon>
        <taxon>Methylococcaceae</taxon>
        <taxon>Methylobacter</taxon>
    </lineage>
</organism>
<dbReference type="GO" id="GO:0042597">
    <property type="term" value="C:periplasmic space"/>
    <property type="evidence" value="ECO:0007669"/>
    <property type="project" value="UniProtKB-SubCell"/>
</dbReference>
<comment type="subcellular location">
    <subcellularLocation>
        <location evidence="1">Periplasm</location>
    </subcellularLocation>
</comment>
<evidence type="ECO:0000256" key="3">
    <source>
        <dbReference type="ARBA" id="ARBA00022448"/>
    </source>
</evidence>
<dbReference type="NCBIfam" id="TIGR01728">
    <property type="entry name" value="SsuA_fam"/>
    <property type="match status" value="1"/>
</dbReference>
<dbReference type="InterPro" id="IPR015168">
    <property type="entry name" value="SsuA/THI5"/>
</dbReference>
<dbReference type="Gene3D" id="3.40.190.10">
    <property type="entry name" value="Periplasmic binding protein-like II"/>
    <property type="match status" value="2"/>
</dbReference>
<evidence type="ECO:0000313" key="10">
    <source>
        <dbReference type="Proteomes" id="UP000494216"/>
    </source>
</evidence>
<evidence type="ECO:0000256" key="5">
    <source>
        <dbReference type="ARBA" id="ARBA00055538"/>
    </source>
</evidence>
<dbReference type="SUPFAM" id="SSF53850">
    <property type="entry name" value="Periplasmic binding protein-like II"/>
    <property type="match status" value="1"/>
</dbReference>
<dbReference type="PANTHER" id="PTHR30024">
    <property type="entry name" value="ALIPHATIC SULFONATES-BINDING PROTEIN-RELATED"/>
    <property type="match status" value="1"/>
</dbReference>
<dbReference type="Pfam" id="PF09084">
    <property type="entry name" value="NMT1"/>
    <property type="match status" value="1"/>
</dbReference>
<reference evidence="9 10" key="1">
    <citation type="submission" date="2020-02" db="EMBL/GenBank/DDBJ databases">
        <authorList>
            <person name="Hogendoorn C."/>
        </authorList>
    </citation>
    <scope>NUCLEOTIDE SEQUENCE [LARGE SCALE GENOMIC DNA]</scope>
    <source>
        <strain evidence="9">METHB21</strain>
    </source>
</reference>
<dbReference type="InterPro" id="IPR010067">
    <property type="entry name" value="ABC_SsuA_sub-bd"/>
</dbReference>
<feature type="domain" description="Solute-binding protein family 3/N-terminal" evidence="8">
    <location>
        <begin position="41"/>
        <end position="258"/>
    </location>
</feature>
<gene>
    <name evidence="9" type="ORF">METHB2_180008</name>
</gene>
<accession>A0A8S0X7H7</accession>
<dbReference type="CDD" id="cd13557">
    <property type="entry name" value="PBP2_SsuA"/>
    <property type="match status" value="1"/>
</dbReference>
<evidence type="ECO:0000256" key="1">
    <source>
        <dbReference type="ARBA" id="ARBA00004418"/>
    </source>
</evidence>
<dbReference type="GO" id="GO:0016020">
    <property type="term" value="C:membrane"/>
    <property type="evidence" value="ECO:0007669"/>
    <property type="project" value="InterPro"/>
</dbReference>
<evidence type="ECO:0000256" key="7">
    <source>
        <dbReference type="SAM" id="SignalP"/>
    </source>
</evidence>
<dbReference type="GO" id="GO:0042626">
    <property type="term" value="F:ATPase-coupled transmembrane transporter activity"/>
    <property type="evidence" value="ECO:0007669"/>
    <property type="project" value="InterPro"/>
</dbReference>
<dbReference type="AlphaFoldDB" id="A0A8S0X7H7"/>
<evidence type="ECO:0000256" key="2">
    <source>
        <dbReference type="ARBA" id="ARBA00010742"/>
    </source>
</evidence>
<dbReference type="RefSeq" id="WP_174625028.1">
    <property type="nucleotide sequence ID" value="NZ_CADCXN010000045.1"/>
</dbReference>
<dbReference type="PANTHER" id="PTHR30024:SF42">
    <property type="entry name" value="ALIPHATIC SULFONATES-BINDING PROTEIN-RELATED"/>
    <property type="match status" value="1"/>
</dbReference>
<dbReference type="InterPro" id="IPR001638">
    <property type="entry name" value="Solute-binding_3/MltF_N"/>
</dbReference>
<keyword evidence="4 7" id="KW-0732">Signal</keyword>
<dbReference type="Proteomes" id="UP000494216">
    <property type="component" value="Unassembled WGS sequence"/>
</dbReference>
<keyword evidence="10" id="KW-1185">Reference proteome</keyword>
<dbReference type="FunFam" id="3.40.190.10:FF:000050">
    <property type="entry name" value="Sulfonate ABC transporter substrate-binding protein"/>
    <property type="match status" value="1"/>
</dbReference>
<name>A0A8S0X7H7_9GAMM</name>
<evidence type="ECO:0000259" key="8">
    <source>
        <dbReference type="SMART" id="SM00062"/>
    </source>
</evidence>
<evidence type="ECO:0000313" key="9">
    <source>
        <dbReference type="EMBL" id="CAA9890057.1"/>
    </source>
</evidence>
<protein>
    <recommendedName>
        <fullName evidence="6">Putative aliphatic sulfonates-binding protein</fullName>
    </recommendedName>
</protein>
<dbReference type="EMBL" id="CADCXN010000045">
    <property type="protein sequence ID" value="CAA9890057.1"/>
    <property type="molecule type" value="Genomic_DNA"/>
</dbReference>
<dbReference type="SMART" id="SM00062">
    <property type="entry name" value="PBPb"/>
    <property type="match status" value="1"/>
</dbReference>
<comment type="similarity">
    <text evidence="2">Belongs to the bacterial solute-binding protein SsuA/TauA family.</text>
</comment>
<evidence type="ECO:0000256" key="6">
    <source>
        <dbReference type="ARBA" id="ARBA00070228"/>
    </source>
</evidence>
<comment type="caution">
    <text evidence="9">The sequence shown here is derived from an EMBL/GenBank/DDBJ whole genome shotgun (WGS) entry which is preliminary data.</text>
</comment>
<sequence length="326" mass="35466">MTRRESIHESLLFIALLTLLTSSLSLFPAFSHAADKGWPDEVTVGYQKYGSLIILKATGELEKRLNEHGVKVNWAEFQFGPPLLEAMNAGKVDFGITGETPPVFAQAAAGSSIVYVAYEPASPKGEGLLVKGDSPLKNVAELKGKKVAVAKGSNSHYFLIQALSKASLTLNDIILIYLAPADARSALEQGHVDAWSVWDYFYASAEIQAGARPLTDGEGIVDNHAFYLSRRAFTDQYPEAVKSILEEVRKADKWVEANPADAAKALADTTRVDAKILERAIRRSGYGPQYLTPEVIAAQQKIADTLHDIGLILKSIVVKDAVRQSL</sequence>
<feature type="signal peptide" evidence="7">
    <location>
        <begin position="1"/>
        <end position="33"/>
    </location>
</feature>
<feature type="chain" id="PRO_5035871990" description="Putative aliphatic sulfonates-binding protein" evidence="7">
    <location>
        <begin position="34"/>
        <end position="326"/>
    </location>
</feature>
<keyword evidence="3" id="KW-0813">Transport</keyword>
<comment type="function">
    <text evidence="5">Part of a binding-protein-dependent transport system for aliphatic sulfonates. Putative binding protein.</text>
</comment>